<evidence type="ECO:0000256" key="2">
    <source>
        <dbReference type="ARBA" id="ARBA00008156"/>
    </source>
</evidence>
<evidence type="ECO:0000313" key="6">
    <source>
        <dbReference type="EMBL" id="MBB5738923.1"/>
    </source>
</evidence>
<comment type="caution">
    <text evidence="6">The sequence shown here is derived from an EMBL/GenBank/DDBJ whole genome shotgun (WGS) entry which is preliminary data.</text>
</comment>
<keyword evidence="7" id="KW-1185">Reference proteome</keyword>
<gene>
    <name evidence="6" type="ORF">GGQ93_000614</name>
</gene>
<evidence type="ECO:0000313" key="7">
    <source>
        <dbReference type="Proteomes" id="UP000527324"/>
    </source>
</evidence>
<dbReference type="GO" id="GO:0008876">
    <property type="term" value="F:quinoprotein glucose dehydrogenase activity"/>
    <property type="evidence" value="ECO:0007669"/>
    <property type="project" value="UniProtKB-EC"/>
</dbReference>
<dbReference type="Proteomes" id="UP000527324">
    <property type="component" value="Unassembled WGS sequence"/>
</dbReference>
<dbReference type="GO" id="GO:0016020">
    <property type="term" value="C:membrane"/>
    <property type="evidence" value="ECO:0007669"/>
    <property type="project" value="InterPro"/>
</dbReference>
<dbReference type="InterPro" id="IPR002372">
    <property type="entry name" value="PQQ_rpt_dom"/>
</dbReference>
<dbReference type="CDD" id="cd10280">
    <property type="entry name" value="PQQ_mGDH"/>
    <property type="match status" value="1"/>
</dbReference>
<evidence type="ECO:0000256" key="1">
    <source>
        <dbReference type="ARBA" id="ARBA00001931"/>
    </source>
</evidence>
<organism evidence="6 7">
    <name type="scientific">Brevundimonas aurantiaca</name>
    <dbReference type="NCBI Taxonomy" id="74316"/>
    <lineage>
        <taxon>Bacteria</taxon>
        <taxon>Pseudomonadati</taxon>
        <taxon>Pseudomonadota</taxon>
        <taxon>Alphaproteobacteria</taxon>
        <taxon>Caulobacterales</taxon>
        <taxon>Caulobacteraceae</taxon>
        <taxon>Brevundimonas</taxon>
    </lineage>
</organism>
<sequence length="810" mass="87485">MPRWTTPTGLGGWLTLLLGLLISLIGAILAFGGAQLAALGGSWYYLIVGLLLIASGVLLVLRDVRGAWIYGGAFLFTLVWALWEKGLDGWALVPRLIGPLVLMFLVLASLPVLMGRGGKRLAGGGALGLAVLTVVFGFAVAQANRAQIASPTPGARGAYNDPALLKTGADWPAWGGTDSAQRYSPLTQINKDNVGRLERAWTFRTGDLPEERWGAETTPLKIGDTVYLCSARNKLFALDAATGRQKWAYDPQVADENIPYTAACRGVTYHARAGADAAEPCATKIVEGTLDGRIIAVDARTGRPCPAFGQNGAVDIKRGMGEPYPGMVSITSAPVIVRGVIVTGHQVLDGQKRWNASGVIQGFDVETGELRFAWDMMRPDRNGLPPEGETYTPGTPNMWTTATGDEALGLVYLPMGNSSADYWSSSRRPAENEYSTALVALDVTTGKPRWHFQTVHKDVWDFDLGSQATLIDFPTGGGVVPALLLPTKQGDMYVFNRATGQLLHGVEERPVPTTGGTEQGQRSPTQPFSLFATLRKPNLEERDMWGMSPIDQMFCRINFRKADYQGYYTPPSTNHYINYPGYNGGSDWGGVAVDPVRGVIIANYNDMPNYNRLVPREEANERGWFPRDDPRYIAQQQQASVRGGSLSKGEGAGDPQIGVPYAIDVNAGWRVKWTGLLCKEPPYGGITAIDMRSGKTLWDRPFGTARKNGPWGIPSHLPLEIGTPNNGGSVVTAGGLIFIAAATDDLIRAIDIETGETVWSDVLPAGGQANPMIYEQNGRQYLVIMAGGHHFMETPKGDYVIAYALPEGIA</sequence>
<dbReference type="RefSeq" id="WP_183215085.1">
    <property type="nucleotide sequence ID" value="NZ_CAJFZW010000008.1"/>
</dbReference>
<feature type="domain" description="Pyrrolo-quinoline quinone repeat" evidence="5">
    <location>
        <begin position="171"/>
        <end position="781"/>
    </location>
</feature>
<dbReference type="GO" id="GO:0048038">
    <property type="term" value="F:quinone binding"/>
    <property type="evidence" value="ECO:0007669"/>
    <property type="project" value="InterPro"/>
</dbReference>
<feature type="transmembrane region" description="Helical" evidence="4">
    <location>
        <begin position="95"/>
        <end position="114"/>
    </location>
</feature>
<dbReference type="NCBIfam" id="TIGR03074">
    <property type="entry name" value="PQQ_membr_DH"/>
    <property type="match status" value="1"/>
</dbReference>
<dbReference type="SMART" id="SM00564">
    <property type="entry name" value="PQQ"/>
    <property type="match status" value="3"/>
</dbReference>
<name>A0A7W9C4G0_9CAUL</name>
<dbReference type="Pfam" id="PF01011">
    <property type="entry name" value="PQQ"/>
    <property type="match status" value="1"/>
</dbReference>
<feature type="transmembrane region" description="Helical" evidence="4">
    <location>
        <begin position="121"/>
        <end position="141"/>
    </location>
</feature>
<dbReference type="InterPro" id="IPR017511">
    <property type="entry name" value="PQQ_mDH"/>
</dbReference>
<evidence type="ECO:0000259" key="5">
    <source>
        <dbReference type="Pfam" id="PF01011"/>
    </source>
</evidence>
<feature type="transmembrane region" description="Helical" evidence="4">
    <location>
        <begin position="12"/>
        <end position="37"/>
    </location>
</feature>
<keyword evidence="4" id="KW-0812">Transmembrane</keyword>
<proteinExistence type="inferred from homology"/>
<dbReference type="InterPro" id="IPR011047">
    <property type="entry name" value="Quinoprotein_ADH-like_sf"/>
</dbReference>
<keyword evidence="4" id="KW-1133">Transmembrane helix</keyword>
<keyword evidence="3 6" id="KW-0560">Oxidoreductase</keyword>
<dbReference type="PANTHER" id="PTHR32303:SF4">
    <property type="entry name" value="QUINOPROTEIN GLUCOSE DEHYDROGENASE"/>
    <property type="match status" value="1"/>
</dbReference>
<dbReference type="SUPFAM" id="SSF50998">
    <property type="entry name" value="Quinoprotein alcohol dehydrogenase-like"/>
    <property type="match status" value="1"/>
</dbReference>
<dbReference type="PANTHER" id="PTHR32303">
    <property type="entry name" value="QUINOPROTEIN ALCOHOL DEHYDROGENASE (CYTOCHROME C)"/>
    <property type="match status" value="1"/>
</dbReference>
<comment type="similarity">
    <text evidence="2">Belongs to the bacterial PQQ dehydrogenase family.</text>
</comment>
<keyword evidence="4" id="KW-0472">Membrane</keyword>
<feature type="transmembrane region" description="Helical" evidence="4">
    <location>
        <begin position="67"/>
        <end position="83"/>
    </location>
</feature>
<reference evidence="6 7" key="1">
    <citation type="submission" date="2020-08" db="EMBL/GenBank/DDBJ databases">
        <title>Genomic Encyclopedia of Type Strains, Phase IV (KMG-IV): sequencing the most valuable type-strain genomes for metagenomic binning, comparative biology and taxonomic classification.</title>
        <authorList>
            <person name="Goeker M."/>
        </authorList>
    </citation>
    <scope>NUCLEOTIDE SEQUENCE [LARGE SCALE GENOMIC DNA]</scope>
    <source>
        <strain evidence="6 7">DSM 4731</strain>
    </source>
</reference>
<dbReference type="AlphaFoldDB" id="A0A7W9C4G0"/>
<dbReference type="Gene3D" id="2.140.10.10">
    <property type="entry name" value="Quinoprotein alcohol dehydrogenase-like superfamily"/>
    <property type="match status" value="2"/>
</dbReference>
<accession>A0A7W9C4G0</accession>
<dbReference type="InterPro" id="IPR018391">
    <property type="entry name" value="PQQ_b-propeller_rpt"/>
</dbReference>
<dbReference type="EMBL" id="JACHOQ010000001">
    <property type="protein sequence ID" value="MBB5738923.1"/>
    <property type="molecule type" value="Genomic_DNA"/>
</dbReference>
<dbReference type="EC" id="1.1.5.2" evidence="6"/>
<feature type="transmembrane region" description="Helical" evidence="4">
    <location>
        <begin position="43"/>
        <end position="60"/>
    </location>
</feature>
<evidence type="ECO:0000256" key="4">
    <source>
        <dbReference type="SAM" id="Phobius"/>
    </source>
</evidence>
<protein>
    <submittedName>
        <fullName evidence="6">Quinoprotein glucose dehydrogenase</fullName>
        <ecNumber evidence="6">1.1.5.2</ecNumber>
    </submittedName>
</protein>
<comment type="cofactor">
    <cofactor evidence="1">
        <name>pyrroloquinoline quinone</name>
        <dbReference type="ChEBI" id="CHEBI:58442"/>
    </cofactor>
</comment>
<evidence type="ECO:0000256" key="3">
    <source>
        <dbReference type="ARBA" id="ARBA00023002"/>
    </source>
</evidence>